<reference evidence="2" key="1">
    <citation type="submission" date="2022-11" db="UniProtKB">
        <authorList>
            <consortium name="WormBaseParasite"/>
        </authorList>
    </citation>
    <scope>IDENTIFICATION</scope>
</reference>
<proteinExistence type="predicted"/>
<sequence length="145" mass="16781">MDNILAIDAIANRRKVVKETAKVSCQKDGGEEKLSRNFIFHKSSGYLKSVYEKTARTPTTDKWRAEDSTAMPGKEIEYLVIVFSQSRRQFPIRVVKLAVVNLASKHTNRVSYHMALSRRFLTILIQEQSMTKLDRFQRLAKIQYV</sequence>
<dbReference type="WBParaSite" id="nRc.2.0.1.t41495-RA">
    <property type="protein sequence ID" value="nRc.2.0.1.t41495-RA"/>
    <property type="gene ID" value="nRc.2.0.1.g41495"/>
</dbReference>
<protein>
    <submittedName>
        <fullName evidence="2">Uncharacterized protein</fullName>
    </submittedName>
</protein>
<evidence type="ECO:0000313" key="1">
    <source>
        <dbReference type="Proteomes" id="UP000887565"/>
    </source>
</evidence>
<accession>A0A915KVA6</accession>
<dbReference type="AlphaFoldDB" id="A0A915KVA6"/>
<organism evidence="1 2">
    <name type="scientific">Romanomermis culicivorax</name>
    <name type="common">Nematode worm</name>
    <dbReference type="NCBI Taxonomy" id="13658"/>
    <lineage>
        <taxon>Eukaryota</taxon>
        <taxon>Metazoa</taxon>
        <taxon>Ecdysozoa</taxon>
        <taxon>Nematoda</taxon>
        <taxon>Enoplea</taxon>
        <taxon>Dorylaimia</taxon>
        <taxon>Mermithida</taxon>
        <taxon>Mermithoidea</taxon>
        <taxon>Mermithidae</taxon>
        <taxon>Romanomermis</taxon>
    </lineage>
</organism>
<name>A0A915KVA6_ROMCU</name>
<keyword evidence="1" id="KW-1185">Reference proteome</keyword>
<evidence type="ECO:0000313" key="2">
    <source>
        <dbReference type="WBParaSite" id="nRc.2.0.1.t41495-RA"/>
    </source>
</evidence>
<dbReference type="Proteomes" id="UP000887565">
    <property type="component" value="Unplaced"/>
</dbReference>